<dbReference type="InterPro" id="IPR001296">
    <property type="entry name" value="Glyco_trans_1"/>
</dbReference>
<evidence type="ECO:0000256" key="1">
    <source>
        <dbReference type="ARBA" id="ARBA00022679"/>
    </source>
</evidence>
<keyword evidence="4" id="KW-1185">Reference proteome</keyword>
<reference evidence="3 4" key="1">
    <citation type="submission" date="2015-05" db="EMBL/GenBank/DDBJ databases">
        <title>Genome sequences of Pluralibacter gergoviae.</title>
        <authorList>
            <person name="Greninger A.L."/>
            <person name="Miller S."/>
        </authorList>
    </citation>
    <scope>NUCLEOTIDE SEQUENCE [LARGE SCALE GENOMIC DNA]</scope>
    <source>
        <strain evidence="3 4">JS81F13</strain>
    </source>
</reference>
<comment type="caution">
    <text evidence="3">The sequence shown here is derived from an EMBL/GenBank/DDBJ whole genome shotgun (WGS) entry which is preliminary data.</text>
</comment>
<gene>
    <name evidence="3" type="ORF">ABW06_02685</name>
</gene>
<dbReference type="GO" id="GO:0009103">
    <property type="term" value="P:lipopolysaccharide biosynthetic process"/>
    <property type="evidence" value="ECO:0007669"/>
    <property type="project" value="TreeGrafter"/>
</dbReference>
<dbReference type="RefSeq" id="WP_048278138.1">
    <property type="nucleotide sequence ID" value="NZ_LDZF01000002.1"/>
</dbReference>
<dbReference type="PANTHER" id="PTHR46401">
    <property type="entry name" value="GLYCOSYLTRANSFERASE WBBK-RELATED"/>
    <property type="match status" value="1"/>
</dbReference>
<feature type="domain" description="Glycosyl transferase family 1" evidence="2">
    <location>
        <begin position="205"/>
        <end position="352"/>
    </location>
</feature>
<dbReference type="Pfam" id="PF00534">
    <property type="entry name" value="Glycos_transf_1"/>
    <property type="match status" value="1"/>
</dbReference>
<dbReference type="STRING" id="61647.LG71_13040"/>
<dbReference type="PATRIC" id="fig|61647.15.peg.1941"/>
<proteinExistence type="predicted"/>
<dbReference type="Proteomes" id="UP000036196">
    <property type="component" value="Unassembled WGS sequence"/>
</dbReference>
<protein>
    <submittedName>
        <fullName evidence="3">Mannosyltransferase</fullName>
    </submittedName>
</protein>
<evidence type="ECO:0000313" key="3">
    <source>
        <dbReference type="EMBL" id="KMK16194.1"/>
    </source>
</evidence>
<dbReference type="SUPFAM" id="SSF53756">
    <property type="entry name" value="UDP-Glycosyltransferase/glycogen phosphorylase"/>
    <property type="match status" value="1"/>
</dbReference>
<dbReference type="FunFam" id="3.40.50.2000:FF:000119">
    <property type="entry name" value="Glycosyl transferase group 1"/>
    <property type="match status" value="1"/>
</dbReference>
<dbReference type="PANTHER" id="PTHR46401:SF2">
    <property type="entry name" value="GLYCOSYLTRANSFERASE WBBK-RELATED"/>
    <property type="match status" value="1"/>
</dbReference>
<dbReference type="GO" id="GO:0016757">
    <property type="term" value="F:glycosyltransferase activity"/>
    <property type="evidence" value="ECO:0007669"/>
    <property type="project" value="UniProtKB-KW"/>
</dbReference>
<dbReference type="AlphaFoldDB" id="A0A0J5M5E0"/>
<evidence type="ECO:0000259" key="2">
    <source>
        <dbReference type="Pfam" id="PF00534"/>
    </source>
</evidence>
<name>A0A0J5M5E0_PLUGE</name>
<accession>A0A0J5M5E0</accession>
<evidence type="ECO:0000313" key="4">
    <source>
        <dbReference type="Proteomes" id="UP000036196"/>
    </source>
</evidence>
<dbReference type="Gene3D" id="3.40.50.2000">
    <property type="entry name" value="Glycogen Phosphorylase B"/>
    <property type="match status" value="2"/>
</dbReference>
<keyword evidence="1 3" id="KW-0808">Transferase</keyword>
<dbReference type="EMBL" id="LDZF01000002">
    <property type="protein sequence ID" value="KMK16194.1"/>
    <property type="molecule type" value="Genomic_DNA"/>
</dbReference>
<organism evidence="3 4">
    <name type="scientific">Pluralibacter gergoviae</name>
    <name type="common">Enterobacter gergoviae</name>
    <dbReference type="NCBI Taxonomy" id="61647"/>
    <lineage>
        <taxon>Bacteria</taxon>
        <taxon>Pseudomonadati</taxon>
        <taxon>Pseudomonadota</taxon>
        <taxon>Gammaproteobacteria</taxon>
        <taxon>Enterobacterales</taxon>
        <taxon>Enterobacteriaceae</taxon>
        <taxon>Pluralibacter</taxon>
    </lineage>
</organism>
<sequence length="381" mass="44211">MKIIFATEPIKYPLTGIGRYSLELVKRLAMAREIEELKFFHGTSFIDRIPQVENKNDTRASNHSKLSTFLRRQPALIETYRLLHPRRQAWALREHKDYIYHGPNFYLPHKLDRAVSTFHDISIFTCPEYHPKDRVRYMEKSLHESLDSARLILTVSDFSRSEIIRLFNYPAERVVTTKLACSSDYIPRDAVQCMPVLDKYQLEWQRYALYIGTMEPRKNIRGLLQSYQLLPAETRRTFPLILSGYRGWEDKTVWQIVEQGTREGWIRYLGYVPDEDLPYLYAAARTFIYPSFYEGFGLPVLEAMSSGVPVVCSNVTSLPEVVGDAGLVADPNDIDALSAHILQSLQDERWREIAAARGLLRAKQFSWENCTTQTINAYKLI</sequence>
<keyword evidence="3" id="KW-0328">Glycosyltransferase</keyword>
<dbReference type="CDD" id="cd03809">
    <property type="entry name" value="GT4_MtfB-like"/>
    <property type="match status" value="1"/>
</dbReference>